<sequence>MFFPYVAGISAGACNAASYISRQNGRNKKVMIDLVGYPSYISYKKCYERKNFFGWILLLMKFPTVPFDYGTFYQRLRNTKDLLKQ</sequence>
<dbReference type="Proteomes" id="UP000179524">
    <property type="component" value="Unassembled WGS sequence"/>
</dbReference>
<protein>
    <recommendedName>
        <fullName evidence="3">PNPLA domain-containing protein</fullName>
    </recommendedName>
</protein>
<evidence type="ECO:0000313" key="2">
    <source>
        <dbReference type="Proteomes" id="UP000179524"/>
    </source>
</evidence>
<organism evidence="1 2">
    <name type="scientific">Anaerobacillus alkalilacustris</name>
    <dbReference type="NCBI Taxonomy" id="393763"/>
    <lineage>
        <taxon>Bacteria</taxon>
        <taxon>Bacillati</taxon>
        <taxon>Bacillota</taxon>
        <taxon>Bacilli</taxon>
        <taxon>Bacillales</taxon>
        <taxon>Bacillaceae</taxon>
        <taxon>Anaerobacillus</taxon>
    </lineage>
</organism>
<dbReference type="AlphaFoldDB" id="A0A1S2LRA7"/>
<evidence type="ECO:0008006" key="3">
    <source>
        <dbReference type="Google" id="ProtNLM"/>
    </source>
</evidence>
<keyword evidence="2" id="KW-1185">Reference proteome</keyword>
<reference evidence="1 2" key="1">
    <citation type="submission" date="2016-10" db="EMBL/GenBank/DDBJ databases">
        <title>Draft genome sequences of four alkaliphilic bacteria belonging to the Anaerobacillus genus.</title>
        <authorList>
            <person name="Bassil N.M."/>
            <person name="Lloyd J.R."/>
        </authorList>
    </citation>
    <scope>NUCLEOTIDE SEQUENCE [LARGE SCALE GENOMIC DNA]</scope>
    <source>
        <strain evidence="1 2">DSM 18345</strain>
    </source>
</reference>
<dbReference type="InterPro" id="IPR016035">
    <property type="entry name" value="Acyl_Trfase/lysoPLipase"/>
</dbReference>
<gene>
    <name evidence="1" type="ORF">BKP37_07100</name>
</gene>
<comment type="caution">
    <text evidence="1">The sequence shown here is derived from an EMBL/GenBank/DDBJ whole genome shotgun (WGS) entry which is preliminary data.</text>
</comment>
<dbReference type="SUPFAM" id="SSF52151">
    <property type="entry name" value="FabD/lysophospholipase-like"/>
    <property type="match status" value="1"/>
</dbReference>
<evidence type="ECO:0000313" key="1">
    <source>
        <dbReference type="EMBL" id="OIJ14740.1"/>
    </source>
</evidence>
<name>A0A1S2LRA7_9BACI</name>
<accession>A0A1S2LRA7</accession>
<dbReference type="EMBL" id="MLQR01000016">
    <property type="protein sequence ID" value="OIJ14740.1"/>
    <property type="molecule type" value="Genomic_DNA"/>
</dbReference>
<proteinExistence type="predicted"/>